<keyword evidence="4" id="KW-1185">Reference proteome</keyword>
<organism evidence="5">
    <name type="scientific">Anisakis simplex</name>
    <name type="common">Herring worm</name>
    <dbReference type="NCBI Taxonomy" id="6269"/>
    <lineage>
        <taxon>Eukaryota</taxon>
        <taxon>Metazoa</taxon>
        <taxon>Ecdysozoa</taxon>
        <taxon>Nematoda</taxon>
        <taxon>Chromadorea</taxon>
        <taxon>Rhabditida</taxon>
        <taxon>Spirurina</taxon>
        <taxon>Ascaridomorpha</taxon>
        <taxon>Ascaridoidea</taxon>
        <taxon>Anisakidae</taxon>
        <taxon>Anisakis</taxon>
        <taxon>Anisakis simplex complex</taxon>
    </lineage>
</organism>
<evidence type="ECO:0000313" key="3">
    <source>
        <dbReference type="EMBL" id="VDK18082.1"/>
    </source>
</evidence>
<gene>
    <name evidence="3" type="ORF">ASIM_LOCUS780</name>
</gene>
<dbReference type="AlphaFoldDB" id="A0A0M3J047"/>
<evidence type="ECO:0000313" key="4">
    <source>
        <dbReference type="Proteomes" id="UP000267096"/>
    </source>
</evidence>
<protein>
    <submittedName>
        <fullName evidence="5">Secreted protein</fullName>
    </submittedName>
</protein>
<feature type="signal peptide" evidence="2">
    <location>
        <begin position="1"/>
        <end position="25"/>
    </location>
</feature>
<name>A0A0M3J047_ANISI</name>
<dbReference type="WBParaSite" id="ASIM_0000088301-mRNA-1">
    <property type="protein sequence ID" value="ASIM_0000088301-mRNA-1"/>
    <property type="gene ID" value="ASIM_0000088301"/>
</dbReference>
<feature type="chain" id="PRO_5043120774" evidence="2">
    <location>
        <begin position="26"/>
        <end position="119"/>
    </location>
</feature>
<accession>A0A0M3J047</accession>
<dbReference type="EMBL" id="UYRR01000637">
    <property type="protein sequence ID" value="VDK18082.1"/>
    <property type="molecule type" value="Genomic_DNA"/>
</dbReference>
<sequence>MRNPAAFLSIITLIMLGHSPFKSRSNDSVVMAIPLEYASSTREYFNEIPQNNSISIETTILVDILPVEYSALNNTKRRTVHTCQEKATLKRNAKPPAGLEPSTSPPAHPPEDGGSNRLS</sequence>
<evidence type="ECO:0000256" key="1">
    <source>
        <dbReference type="SAM" id="MobiDB-lite"/>
    </source>
</evidence>
<reference evidence="5" key="1">
    <citation type="submission" date="2017-02" db="UniProtKB">
        <authorList>
            <consortium name="WormBaseParasite"/>
        </authorList>
    </citation>
    <scope>IDENTIFICATION</scope>
</reference>
<keyword evidence="2" id="KW-0732">Signal</keyword>
<evidence type="ECO:0000313" key="5">
    <source>
        <dbReference type="WBParaSite" id="ASIM_0000088301-mRNA-1"/>
    </source>
</evidence>
<feature type="region of interest" description="Disordered" evidence="1">
    <location>
        <begin position="78"/>
        <end position="119"/>
    </location>
</feature>
<reference evidence="3 4" key="2">
    <citation type="submission" date="2018-11" db="EMBL/GenBank/DDBJ databases">
        <authorList>
            <consortium name="Pathogen Informatics"/>
        </authorList>
    </citation>
    <scope>NUCLEOTIDE SEQUENCE [LARGE SCALE GENOMIC DNA]</scope>
</reference>
<dbReference type="Proteomes" id="UP000267096">
    <property type="component" value="Unassembled WGS sequence"/>
</dbReference>
<evidence type="ECO:0000256" key="2">
    <source>
        <dbReference type="SAM" id="SignalP"/>
    </source>
</evidence>
<proteinExistence type="predicted"/>